<dbReference type="OrthoDB" id="9784707at2"/>
<dbReference type="GO" id="GO:1990189">
    <property type="term" value="F:protein N-terminal-serine acetyltransferase activity"/>
    <property type="evidence" value="ECO:0007669"/>
    <property type="project" value="TreeGrafter"/>
</dbReference>
<sequence>MFYREINEHTKLEILQDKHTEGLYQLTEEGRDYLSHWMPWAPAIKTADDTKGYIRSTLKEFAEGRSLACAILYKGEVAGTAAYHVIDYGNRKTSIGYWLGENYQGKGLMTVAVRELVNYAFEELGLNRIEIKAGVENSKSRAIAERLGFELEGIQRESEIVAGRFVDHAAYSLLKSKWEKNRP</sequence>
<dbReference type="Gene3D" id="3.40.630.30">
    <property type="match status" value="1"/>
</dbReference>
<dbReference type="GO" id="GO:0005737">
    <property type="term" value="C:cytoplasm"/>
    <property type="evidence" value="ECO:0007669"/>
    <property type="project" value="TreeGrafter"/>
</dbReference>
<feature type="domain" description="N-acetyltransferase" evidence="1">
    <location>
        <begin position="1"/>
        <end position="167"/>
    </location>
</feature>
<dbReference type="InterPro" id="IPR016181">
    <property type="entry name" value="Acyl_CoA_acyltransferase"/>
</dbReference>
<dbReference type="EMBL" id="PDOF01000001">
    <property type="protein sequence ID" value="PYZ98908.1"/>
    <property type="molecule type" value="Genomic_DNA"/>
</dbReference>
<evidence type="ECO:0000313" key="3">
    <source>
        <dbReference type="Proteomes" id="UP000248066"/>
    </source>
</evidence>
<dbReference type="PANTHER" id="PTHR43441">
    <property type="entry name" value="RIBOSOMAL-PROTEIN-SERINE ACETYLTRANSFERASE"/>
    <property type="match status" value="1"/>
</dbReference>
<comment type="caution">
    <text evidence="2">The sequence shown here is derived from an EMBL/GenBank/DDBJ whole genome shotgun (WGS) entry which is preliminary data.</text>
</comment>
<evidence type="ECO:0000259" key="1">
    <source>
        <dbReference type="PROSITE" id="PS51186"/>
    </source>
</evidence>
<dbReference type="Proteomes" id="UP000248066">
    <property type="component" value="Unassembled WGS sequence"/>
</dbReference>
<proteinExistence type="predicted"/>
<dbReference type="PROSITE" id="PS51186">
    <property type="entry name" value="GNAT"/>
    <property type="match status" value="1"/>
</dbReference>
<dbReference type="InterPro" id="IPR051908">
    <property type="entry name" value="Ribosomal_N-acetyltransferase"/>
</dbReference>
<dbReference type="AlphaFoldDB" id="A0A2W0HYN8"/>
<protein>
    <submittedName>
        <fullName evidence="2">RimJ/RimL family protein N-acetyltransferase</fullName>
    </submittedName>
</protein>
<gene>
    <name evidence="2" type="ORF">CR205_10155</name>
</gene>
<organism evidence="2 3">
    <name type="scientific">Alteribacter lacisalsi</name>
    <dbReference type="NCBI Taxonomy" id="2045244"/>
    <lineage>
        <taxon>Bacteria</taxon>
        <taxon>Bacillati</taxon>
        <taxon>Bacillota</taxon>
        <taxon>Bacilli</taxon>
        <taxon>Bacillales</taxon>
        <taxon>Bacillaceae</taxon>
        <taxon>Alteribacter</taxon>
    </lineage>
</organism>
<dbReference type="GO" id="GO:0008999">
    <property type="term" value="F:protein-N-terminal-alanine acetyltransferase activity"/>
    <property type="evidence" value="ECO:0007669"/>
    <property type="project" value="TreeGrafter"/>
</dbReference>
<dbReference type="Pfam" id="PF13302">
    <property type="entry name" value="Acetyltransf_3"/>
    <property type="match status" value="1"/>
</dbReference>
<name>A0A2W0HYN8_9BACI</name>
<dbReference type="PANTHER" id="PTHR43441:SF12">
    <property type="entry name" value="RIBOSOMAL N-ACETYLTRANSFERASE YDAF-RELATED"/>
    <property type="match status" value="1"/>
</dbReference>
<keyword evidence="3" id="KW-1185">Reference proteome</keyword>
<keyword evidence="2" id="KW-0808">Transferase</keyword>
<accession>A0A2W0HYN8</accession>
<dbReference type="RefSeq" id="WP_110519186.1">
    <property type="nucleotide sequence ID" value="NZ_PDOF01000001.1"/>
</dbReference>
<reference evidence="2 3" key="1">
    <citation type="submission" date="2017-10" db="EMBL/GenBank/DDBJ databases">
        <title>Bacillus sp. nov., a halophilic bacterium isolated from a Yangshapao Lake.</title>
        <authorList>
            <person name="Wang H."/>
        </authorList>
    </citation>
    <scope>NUCLEOTIDE SEQUENCE [LARGE SCALE GENOMIC DNA]</scope>
    <source>
        <strain evidence="2 3">YSP-3</strain>
    </source>
</reference>
<dbReference type="SUPFAM" id="SSF55729">
    <property type="entry name" value="Acyl-CoA N-acyltransferases (Nat)"/>
    <property type="match status" value="1"/>
</dbReference>
<dbReference type="InterPro" id="IPR000182">
    <property type="entry name" value="GNAT_dom"/>
</dbReference>
<evidence type="ECO:0000313" key="2">
    <source>
        <dbReference type="EMBL" id="PYZ98908.1"/>
    </source>
</evidence>